<dbReference type="GO" id="GO:0005737">
    <property type="term" value="C:cytoplasm"/>
    <property type="evidence" value="ECO:0007669"/>
    <property type="project" value="TreeGrafter"/>
</dbReference>
<dbReference type="InterPro" id="IPR051323">
    <property type="entry name" value="AtsK-like"/>
</dbReference>
<dbReference type="Pfam" id="PF02668">
    <property type="entry name" value="TauD"/>
    <property type="match status" value="1"/>
</dbReference>
<dbReference type="GO" id="GO:0046872">
    <property type="term" value="F:metal ion binding"/>
    <property type="evidence" value="ECO:0007669"/>
    <property type="project" value="UniProtKB-KW"/>
</dbReference>
<evidence type="ECO:0000256" key="5">
    <source>
        <dbReference type="ARBA" id="ARBA00023004"/>
    </source>
</evidence>
<evidence type="ECO:0000313" key="8">
    <source>
        <dbReference type="Proteomes" id="UP001218218"/>
    </source>
</evidence>
<keyword evidence="5" id="KW-0408">Iron</keyword>
<evidence type="ECO:0000313" key="7">
    <source>
        <dbReference type="EMBL" id="KAJ7362364.1"/>
    </source>
</evidence>
<evidence type="ECO:0000256" key="1">
    <source>
        <dbReference type="ARBA" id="ARBA00005896"/>
    </source>
</evidence>
<evidence type="ECO:0000256" key="4">
    <source>
        <dbReference type="ARBA" id="ARBA00023002"/>
    </source>
</evidence>
<dbReference type="InterPro" id="IPR003819">
    <property type="entry name" value="TauD/TfdA-like"/>
</dbReference>
<feature type="domain" description="TauD/TfdA-like" evidence="6">
    <location>
        <begin position="22"/>
        <end position="309"/>
    </location>
</feature>
<dbReference type="GO" id="GO:0016706">
    <property type="term" value="F:2-oxoglutarate-dependent dioxygenase activity"/>
    <property type="evidence" value="ECO:0007669"/>
    <property type="project" value="TreeGrafter"/>
</dbReference>
<dbReference type="Gene3D" id="3.60.130.10">
    <property type="entry name" value="Clavaminate synthase-like"/>
    <property type="match status" value="1"/>
</dbReference>
<dbReference type="PANTHER" id="PTHR30468">
    <property type="entry name" value="ALPHA-KETOGLUTARATE-DEPENDENT SULFONATE DIOXYGENASE"/>
    <property type="match status" value="1"/>
</dbReference>
<gene>
    <name evidence="7" type="ORF">DFH08DRAFT_766936</name>
</gene>
<evidence type="ECO:0000259" key="6">
    <source>
        <dbReference type="Pfam" id="PF02668"/>
    </source>
</evidence>
<dbReference type="EMBL" id="JARIHO010000004">
    <property type="protein sequence ID" value="KAJ7362364.1"/>
    <property type="molecule type" value="Genomic_DNA"/>
</dbReference>
<keyword evidence="2" id="KW-0479">Metal-binding</keyword>
<sequence length="332" mass="36975">MLPTPAPALGSLKIFPSCDETPAIGTRFPNTVQLSQILSSPNADELLKDLATLVSHRGVVFFMDQDLDIEKQRELGTRLGEFVGKPATSKLHIYPNSYRDSEPNDELPPDVVKISSEGGVARTGYSKSARASDGWHSDACYEHIPSDYSILKMCTLPAVGGDTLWASGYEAYDKLSPAYKKFIEGLTAVYDARGLREELAKKPNNAFYGPRGAPENTGIQLQVIHPVVRTHPVTGFKTLFANKFFTTRIIELTEDESADVLAYLARHVSENHDLQVRYRWNKNDVAIWDNRCTFHTATFDYEGVRKGTRVVSIGEKPYFDPNSKSRRTALGL</sequence>
<name>A0AAD7ALK5_9AGAR</name>
<keyword evidence="3" id="KW-0223">Dioxygenase</keyword>
<dbReference type="InterPro" id="IPR042098">
    <property type="entry name" value="TauD-like_sf"/>
</dbReference>
<evidence type="ECO:0000256" key="3">
    <source>
        <dbReference type="ARBA" id="ARBA00022964"/>
    </source>
</evidence>
<dbReference type="AlphaFoldDB" id="A0AAD7ALK5"/>
<proteinExistence type="inferred from homology"/>
<evidence type="ECO:0000256" key="2">
    <source>
        <dbReference type="ARBA" id="ARBA00022723"/>
    </source>
</evidence>
<accession>A0AAD7ALK5</accession>
<reference evidence="7" key="1">
    <citation type="submission" date="2023-03" db="EMBL/GenBank/DDBJ databases">
        <title>Massive genome expansion in bonnet fungi (Mycena s.s.) driven by repeated elements and novel gene families across ecological guilds.</title>
        <authorList>
            <consortium name="Lawrence Berkeley National Laboratory"/>
            <person name="Harder C.B."/>
            <person name="Miyauchi S."/>
            <person name="Viragh M."/>
            <person name="Kuo A."/>
            <person name="Thoen E."/>
            <person name="Andreopoulos B."/>
            <person name="Lu D."/>
            <person name="Skrede I."/>
            <person name="Drula E."/>
            <person name="Henrissat B."/>
            <person name="Morin E."/>
            <person name="Kohler A."/>
            <person name="Barry K."/>
            <person name="LaButti K."/>
            <person name="Morin E."/>
            <person name="Salamov A."/>
            <person name="Lipzen A."/>
            <person name="Mereny Z."/>
            <person name="Hegedus B."/>
            <person name="Baldrian P."/>
            <person name="Stursova M."/>
            <person name="Weitz H."/>
            <person name="Taylor A."/>
            <person name="Grigoriev I.V."/>
            <person name="Nagy L.G."/>
            <person name="Martin F."/>
            <person name="Kauserud H."/>
        </authorList>
    </citation>
    <scope>NUCLEOTIDE SEQUENCE</scope>
    <source>
        <strain evidence="7">CBHHK002</strain>
    </source>
</reference>
<dbReference type="PANTHER" id="PTHR30468:SF10">
    <property type="entry name" value="TAUD_TFDA-LIKE DOMAIN-CONTAINING PROTEIN"/>
    <property type="match status" value="1"/>
</dbReference>
<dbReference type="SUPFAM" id="SSF51197">
    <property type="entry name" value="Clavaminate synthase-like"/>
    <property type="match status" value="1"/>
</dbReference>
<protein>
    <recommendedName>
        <fullName evidence="6">TauD/TfdA-like domain-containing protein</fullName>
    </recommendedName>
</protein>
<organism evidence="7 8">
    <name type="scientific">Mycena albidolilacea</name>
    <dbReference type="NCBI Taxonomy" id="1033008"/>
    <lineage>
        <taxon>Eukaryota</taxon>
        <taxon>Fungi</taxon>
        <taxon>Dikarya</taxon>
        <taxon>Basidiomycota</taxon>
        <taxon>Agaricomycotina</taxon>
        <taxon>Agaricomycetes</taxon>
        <taxon>Agaricomycetidae</taxon>
        <taxon>Agaricales</taxon>
        <taxon>Marasmiineae</taxon>
        <taxon>Mycenaceae</taxon>
        <taxon>Mycena</taxon>
    </lineage>
</organism>
<comment type="caution">
    <text evidence="7">The sequence shown here is derived from an EMBL/GenBank/DDBJ whole genome shotgun (WGS) entry which is preliminary data.</text>
</comment>
<keyword evidence="4" id="KW-0560">Oxidoreductase</keyword>
<dbReference type="Proteomes" id="UP001218218">
    <property type="component" value="Unassembled WGS sequence"/>
</dbReference>
<keyword evidence="8" id="KW-1185">Reference proteome</keyword>
<comment type="similarity">
    <text evidence="1">Belongs to the TfdA dioxygenase family.</text>
</comment>